<evidence type="ECO:0000313" key="3">
    <source>
        <dbReference type="WBParaSite" id="nRc.2.0.1.t47826-RA"/>
    </source>
</evidence>
<feature type="domain" description="Bardet-Biedl syndrome 1 N-terminal" evidence="1">
    <location>
        <begin position="116"/>
        <end position="260"/>
    </location>
</feature>
<evidence type="ECO:0000313" key="2">
    <source>
        <dbReference type="Proteomes" id="UP000887565"/>
    </source>
</evidence>
<dbReference type="GO" id="GO:0005119">
    <property type="term" value="F:smoothened binding"/>
    <property type="evidence" value="ECO:0007669"/>
    <property type="project" value="TreeGrafter"/>
</dbReference>
<dbReference type="Pfam" id="PF14779">
    <property type="entry name" value="BBS1"/>
    <property type="match status" value="1"/>
</dbReference>
<dbReference type="GO" id="GO:0005813">
    <property type="term" value="C:centrosome"/>
    <property type="evidence" value="ECO:0007669"/>
    <property type="project" value="TreeGrafter"/>
</dbReference>
<sequence length="330" mass="36955">MYKSQHRASSCGSIVLARSAAERARYSRLLHLEIVCSCGNATAQLCLSTMCKNYKVKHSRKRRSNVSKLCSASTTSYLSSRKQNPTQKKILHSPAFSILQRQFLLMTQQEQPPNKWLTAHFDPKASLNAVSTCMALADLNGDGDYKLVLADCGAGSQFGMKLKVYKGSSLISENTIIDTPTAICTFFMDQSSSGGPGRVPAVALASGCCLYVYKNLKPYYKFTLPGLSMDEREKEIWERARIGKINANLMSEALETLKGPVPQRFTLPSETLQSERDFSMPKGPLKRNLCKGVPRTSSKGYFSKGPLQSTRREKNFTYWNYLYIFKIKKQ</sequence>
<dbReference type="Proteomes" id="UP000887565">
    <property type="component" value="Unplaced"/>
</dbReference>
<accession>A0A915LDC0</accession>
<protein>
    <submittedName>
        <fullName evidence="3">Bardet-Biedl syndrome 1 N-terminal domain-containing protein</fullName>
    </submittedName>
</protein>
<dbReference type="InterPro" id="IPR028784">
    <property type="entry name" value="BBS1"/>
</dbReference>
<organism evidence="2 3">
    <name type="scientific">Romanomermis culicivorax</name>
    <name type="common">Nematode worm</name>
    <dbReference type="NCBI Taxonomy" id="13658"/>
    <lineage>
        <taxon>Eukaryota</taxon>
        <taxon>Metazoa</taxon>
        <taxon>Ecdysozoa</taxon>
        <taxon>Nematoda</taxon>
        <taxon>Enoplea</taxon>
        <taxon>Dorylaimia</taxon>
        <taxon>Mermithida</taxon>
        <taxon>Mermithoidea</taxon>
        <taxon>Mermithidae</taxon>
        <taxon>Romanomermis</taxon>
    </lineage>
</organism>
<dbReference type="AlphaFoldDB" id="A0A915LDC0"/>
<keyword evidence="2" id="KW-1185">Reference proteome</keyword>
<dbReference type="PANTHER" id="PTHR20870:SF0">
    <property type="entry name" value="BARDET-BIEDL SYNDROME 1 PROTEIN"/>
    <property type="match status" value="1"/>
</dbReference>
<dbReference type="InterPro" id="IPR032728">
    <property type="entry name" value="BBS1_N"/>
</dbReference>
<dbReference type="GO" id="GO:0034464">
    <property type="term" value="C:BBSome"/>
    <property type="evidence" value="ECO:0007669"/>
    <property type="project" value="InterPro"/>
</dbReference>
<name>A0A915LDC0_ROMCU</name>
<dbReference type="GO" id="GO:0005930">
    <property type="term" value="C:axoneme"/>
    <property type="evidence" value="ECO:0007669"/>
    <property type="project" value="TreeGrafter"/>
</dbReference>
<dbReference type="WBParaSite" id="nRc.2.0.1.t47826-RA">
    <property type="protein sequence ID" value="nRc.2.0.1.t47826-RA"/>
    <property type="gene ID" value="nRc.2.0.1.g47826"/>
</dbReference>
<dbReference type="PANTHER" id="PTHR20870">
    <property type="entry name" value="BARDET-BIEDL SYNDROME 1 PROTEIN"/>
    <property type="match status" value="1"/>
</dbReference>
<reference evidence="3" key="1">
    <citation type="submission" date="2022-11" db="UniProtKB">
        <authorList>
            <consortium name="WormBaseParasite"/>
        </authorList>
    </citation>
    <scope>IDENTIFICATION</scope>
</reference>
<evidence type="ECO:0000259" key="1">
    <source>
        <dbReference type="Pfam" id="PF14779"/>
    </source>
</evidence>
<dbReference type="GO" id="GO:1905515">
    <property type="term" value="P:non-motile cilium assembly"/>
    <property type="evidence" value="ECO:0007669"/>
    <property type="project" value="InterPro"/>
</dbReference>
<dbReference type="GO" id="GO:0005113">
    <property type="term" value="F:patched binding"/>
    <property type="evidence" value="ECO:0007669"/>
    <property type="project" value="TreeGrafter"/>
</dbReference>
<dbReference type="GO" id="GO:0061512">
    <property type="term" value="P:protein localization to cilium"/>
    <property type="evidence" value="ECO:0007669"/>
    <property type="project" value="TreeGrafter"/>
</dbReference>
<proteinExistence type="predicted"/>